<name>A0AAW0TPK2_SCYPA</name>
<gene>
    <name evidence="1" type="ORF">O3P69_020536</name>
</gene>
<dbReference type="EMBL" id="JARAKH010000028">
    <property type="protein sequence ID" value="KAK8388605.1"/>
    <property type="molecule type" value="Genomic_DNA"/>
</dbReference>
<protein>
    <submittedName>
        <fullName evidence="1">Uncharacterized protein</fullName>
    </submittedName>
</protein>
<comment type="caution">
    <text evidence="1">The sequence shown here is derived from an EMBL/GenBank/DDBJ whole genome shotgun (WGS) entry which is preliminary data.</text>
</comment>
<keyword evidence="2" id="KW-1185">Reference proteome</keyword>
<evidence type="ECO:0000313" key="2">
    <source>
        <dbReference type="Proteomes" id="UP001487740"/>
    </source>
</evidence>
<sequence>MFTRTYVDLMGRAWQCWAAPGSCRRLTEGRNLTPINNGSCMSPARQHSHPHQPLASSTSLGWLALCGPAVLSYSCKSRSGCVRIDERTADVCVITSRGSLVSHEGKETHLVKKDKHHGASLHVGLTPRKQSLQQEEPVASAVV</sequence>
<proteinExistence type="predicted"/>
<dbReference type="Proteomes" id="UP001487740">
    <property type="component" value="Unassembled WGS sequence"/>
</dbReference>
<accession>A0AAW0TPK2</accession>
<organism evidence="1 2">
    <name type="scientific">Scylla paramamosain</name>
    <name type="common">Mud crab</name>
    <dbReference type="NCBI Taxonomy" id="85552"/>
    <lineage>
        <taxon>Eukaryota</taxon>
        <taxon>Metazoa</taxon>
        <taxon>Ecdysozoa</taxon>
        <taxon>Arthropoda</taxon>
        <taxon>Crustacea</taxon>
        <taxon>Multicrustacea</taxon>
        <taxon>Malacostraca</taxon>
        <taxon>Eumalacostraca</taxon>
        <taxon>Eucarida</taxon>
        <taxon>Decapoda</taxon>
        <taxon>Pleocyemata</taxon>
        <taxon>Brachyura</taxon>
        <taxon>Eubrachyura</taxon>
        <taxon>Portunoidea</taxon>
        <taxon>Portunidae</taxon>
        <taxon>Portuninae</taxon>
        <taxon>Scylla</taxon>
    </lineage>
</organism>
<dbReference type="AlphaFoldDB" id="A0AAW0TPK2"/>
<evidence type="ECO:0000313" key="1">
    <source>
        <dbReference type="EMBL" id="KAK8388605.1"/>
    </source>
</evidence>
<reference evidence="1 2" key="1">
    <citation type="submission" date="2023-03" db="EMBL/GenBank/DDBJ databases">
        <title>High-quality genome of Scylla paramamosain provides insights in environmental adaptation.</title>
        <authorList>
            <person name="Zhang L."/>
        </authorList>
    </citation>
    <scope>NUCLEOTIDE SEQUENCE [LARGE SCALE GENOMIC DNA]</scope>
    <source>
        <strain evidence="1">LZ_2023a</strain>
        <tissue evidence="1">Muscle</tissue>
    </source>
</reference>